<protein>
    <submittedName>
        <fullName evidence="2">Uncharacterized protein</fullName>
    </submittedName>
</protein>
<dbReference type="EMBL" id="CAUYUJ010013018">
    <property type="protein sequence ID" value="CAK0835211.1"/>
    <property type="molecule type" value="Genomic_DNA"/>
</dbReference>
<feature type="compositionally biased region" description="Basic and acidic residues" evidence="1">
    <location>
        <begin position="47"/>
        <end position="64"/>
    </location>
</feature>
<feature type="compositionally biased region" description="Low complexity" evidence="1">
    <location>
        <begin position="32"/>
        <end position="46"/>
    </location>
</feature>
<accession>A0ABN9STG2</accession>
<evidence type="ECO:0000256" key="1">
    <source>
        <dbReference type="SAM" id="MobiDB-lite"/>
    </source>
</evidence>
<comment type="caution">
    <text evidence="2">The sequence shown here is derived from an EMBL/GenBank/DDBJ whole genome shotgun (WGS) entry which is preliminary data.</text>
</comment>
<feature type="region of interest" description="Disordered" evidence="1">
    <location>
        <begin position="1"/>
        <end position="164"/>
    </location>
</feature>
<dbReference type="Proteomes" id="UP001189429">
    <property type="component" value="Unassembled WGS sequence"/>
</dbReference>
<evidence type="ECO:0000313" key="2">
    <source>
        <dbReference type="EMBL" id="CAK0835211.1"/>
    </source>
</evidence>
<keyword evidence="3" id="KW-1185">Reference proteome</keyword>
<name>A0ABN9STG2_9DINO</name>
<organism evidence="2 3">
    <name type="scientific">Prorocentrum cordatum</name>
    <dbReference type="NCBI Taxonomy" id="2364126"/>
    <lineage>
        <taxon>Eukaryota</taxon>
        <taxon>Sar</taxon>
        <taxon>Alveolata</taxon>
        <taxon>Dinophyceae</taxon>
        <taxon>Prorocentrales</taxon>
        <taxon>Prorocentraceae</taxon>
        <taxon>Prorocentrum</taxon>
    </lineage>
</organism>
<feature type="non-terminal residue" evidence="2">
    <location>
        <position position="1"/>
    </location>
</feature>
<evidence type="ECO:0000313" key="3">
    <source>
        <dbReference type="Proteomes" id="UP001189429"/>
    </source>
</evidence>
<reference evidence="2" key="1">
    <citation type="submission" date="2023-10" db="EMBL/GenBank/DDBJ databases">
        <authorList>
            <person name="Chen Y."/>
            <person name="Shah S."/>
            <person name="Dougan E. K."/>
            <person name="Thang M."/>
            <person name="Chan C."/>
        </authorList>
    </citation>
    <scope>NUCLEOTIDE SEQUENCE [LARGE SCALE GENOMIC DNA]</scope>
</reference>
<feature type="non-terminal residue" evidence="2">
    <location>
        <position position="164"/>
    </location>
</feature>
<gene>
    <name evidence="2" type="ORF">PCOR1329_LOCUS32294</name>
</gene>
<proteinExistence type="predicted"/>
<sequence length="164" mass="16596">EARRDPASGLRALGGDRIRPLSAGLGAAGAQPRAHGAPARSASPGARSKEKALELDRRFRDAGKARPAAAGPPTEAGLPTKHAQQPLARPAAAGPAAEAGQLTRHVQQQPLGQPGPDLGCSATPPPGSEERRGSSGHTGDAGVVRLSSPIGNARRLPELYGVSE</sequence>
<feature type="compositionally biased region" description="Low complexity" evidence="1">
    <location>
        <begin position="83"/>
        <end position="119"/>
    </location>
</feature>